<feature type="signal peptide" evidence="1">
    <location>
        <begin position="1"/>
        <end position="26"/>
    </location>
</feature>
<dbReference type="EMBL" id="CP032489">
    <property type="protein sequence ID" value="AYD48206.1"/>
    <property type="molecule type" value="Genomic_DNA"/>
</dbReference>
<dbReference type="OrthoDB" id="1228719at2"/>
<gene>
    <name evidence="2" type="ORF">D6B99_11720</name>
</gene>
<evidence type="ECO:0000256" key="1">
    <source>
        <dbReference type="SAM" id="SignalP"/>
    </source>
</evidence>
<sequence length="360" mass="39482">MKKSLRIIASLAFTLLIAVVFSTAFALPFVPTAAVLVVASFVPVPNGVAFDTIVGLNKGIWRQDIIANLYKNNAFAQRAVSADSFVKEGAYVIIPKAGAPTEVKKNLAVFPQVAVQRNDSSIMYEIDTYYALPRVIPNIKKYELSYDLRQSVIGEDQQYLIDNMMQGLLFNWAPGAANIIETTGPATALDLIDTTATGTRLIMDKAQFKQIAKSFANSRLTPFRKTALLTANHYYQLFESFSDAEKTNFNSFVDEVNGIIGKYMDVEIMMRDTVLRGRKTAGVWGIVDTQADDFAATAGDSAVSLFWTENSVERAQGEIDVFDNPGQALYYGDVFSANARLGGRIRRTEGVFGVVEAIGA</sequence>
<evidence type="ECO:0000313" key="2">
    <source>
        <dbReference type="EMBL" id="AYD48206.1"/>
    </source>
</evidence>
<dbReference type="AlphaFoldDB" id="A0A386HRL6"/>
<name>A0A386HRL6_9BACT</name>
<organism evidence="2 3">
    <name type="scientific">Arachidicoccus soli</name>
    <dbReference type="NCBI Taxonomy" id="2341117"/>
    <lineage>
        <taxon>Bacteria</taxon>
        <taxon>Pseudomonadati</taxon>
        <taxon>Bacteroidota</taxon>
        <taxon>Chitinophagia</taxon>
        <taxon>Chitinophagales</taxon>
        <taxon>Chitinophagaceae</taxon>
        <taxon>Arachidicoccus</taxon>
    </lineage>
</organism>
<proteinExistence type="predicted"/>
<evidence type="ECO:0008006" key="4">
    <source>
        <dbReference type="Google" id="ProtNLM"/>
    </source>
</evidence>
<evidence type="ECO:0000313" key="3">
    <source>
        <dbReference type="Proteomes" id="UP000266118"/>
    </source>
</evidence>
<keyword evidence="3" id="KW-1185">Reference proteome</keyword>
<dbReference type="Proteomes" id="UP000266118">
    <property type="component" value="Chromosome"/>
</dbReference>
<reference evidence="2 3" key="1">
    <citation type="submission" date="2018-09" db="EMBL/GenBank/DDBJ databases">
        <title>Arachidicoccus sp. nov., a bacterium isolated from soil.</title>
        <authorList>
            <person name="Weon H.-Y."/>
            <person name="Kwon S.-W."/>
            <person name="Lee S.A."/>
        </authorList>
    </citation>
    <scope>NUCLEOTIDE SEQUENCE [LARGE SCALE GENOMIC DNA]</scope>
    <source>
        <strain evidence="2 3">KIS59-12</strain>
    </source>
</reference>
<dbReference type="RefSeq" id="WP_119988610.1">
    <property type="nucleotide sequence ID" value="NZ_CP032489.1"/>
</dbReference>
<protein>
    <recommendedName>
        <fullName evidence="4">Phage major capsid protein</fullName>
    </recommendedName>
</protein>
<keyword evidence="1" id="KW-0732">Signal</keyword>
<dbReference type="KEGG" id="ark:D6B99_11720"/>
<feature type="chain" id="PRO_5017301484" description="Phage major capsid protein" evidence="1">
    <location>
        <begin position="27"/>
        <end position="360"/>
    </location>
</feature>
<accession>A0A386HRL6</accession>